<dbReference type="Proteomes" id="UP000663866">
    <property type="component" value="Unassembled WGS sequence"/>
</dbReference>
<comment type="caution">
    <text evidence="1">The sequence shown here is derived from an EMBL/GenBank/DDBJ whole genome shotgun (WGS) entry which is preliminary data.</text>
</comment>
<dbReference type="SUPFAM" id="SSF55418">
    <property type="entry name" value="eIF4e-like"/>
    <property type="match status" value="1"/>
</dbReference>
<keyword evidence="2" id="KW-1185">Reference proteome</keyword>
<reference evidence="1" key="1">
    <citation type="submission" date="2021-02" db="EMBL/GenBank/DDBJ databases">
        <authorList>
            <person name="Nowell W R."/>
        </authorList>
    </citation>
    <scope>NUCLEOTIDE SEQUENCE</scope>
</reference>
<organism evidence="1 2">
    <name type="scientific">Rotaria magnacalcarata</name>
    <dbReference type="NCBI Taxonomy" id="392030"/>
    <lineage>
        <taxon>Eukaryota</taxon>
        <taxon>Metazoa</taxon>
        <taxon>Spiralia</taxon>
        <taxon>Gnathifera</taxon>
        <taxon>Rotifera</taxon>
        <taxon>Eurotatoria</taxon>
        <taxon>Bdelloidea</taxon>
        <taxon>Philodinida</taxon>
        <taxon>Philodinidae</taxon>
        <taxon>Rotaria</taxon>
    </lineage>
</organism>
<dbReference type="GO" id="GO:0003723">
    <property type="term" value="F:RNA binding"/>
    <property type="evidence" value="ECO:0007669"/>
    <property type="project" value="InterPro"/>
</dbReference>
<feature type="non-terminal residue" evidence="1">
    <location>
        <position position="59"/>
    </location>
</feature>
<dbReference type="Gene3D" id="3.30.760.10">
    <property type="entry name" value="RNA Cap, Translation Initiation Factor Eif4e"/>
    <property type="match status" value="1"/>
</dbReference>
<gene>
    <name evidence="1" type="ORF">OVN521_LOCUS50523</name>
</gene>
<accession>A0A821M6X1</accession>
<dbReference type="EMBL" id="CAJOBG010116733">
    <property type="protein sequence ID" value="CAF4762099.1"/>
    <property type="molecule type" value="Genomic_DNA"/>
</dbReference>
<dbReference type="AlphaFoldDB" id="A0A821M6X1"/>
<dbReference type="InterPro" id="IPR001040">
    <property type="entry name" value="TIF_eIF_4E"/>
</dbReference>
<evidence type="ECO:0000313" key="1">
    <source>
        <dbReference type="EMBL" id="CAF4762099.1"/>
    </source>
</evidence>
<name>A0A821M6X1_9BILA</name>
<proteinExistence type="predicted"/>
<dbReference type="GO" id="GO:0003743">
    <property type="term" value="F:translation initiation factor activity"/>
    <property type="evidence" value="ECO:0007669"/>
    <property type="project" value="InterPro"/>
</dbReference>
<sequence>MFGAHLSIYINGAIVSLRVKGDRLALWLKKIDDLNIIKSIGNKFKDLLNIPADIQIIYE</sequence>
<dbReference type="Pfam" id="PF01652">
    <property type="entry name" value="IF4E"/>
    <property type="match status" value="1"/>
</dbReference>
<protein>
    <submittedName>
        <fullName evidence="1">Uncharacterized protein</fullName>
    </submittedName>
</protein>
<dbReference type="InterPro" id="IPR023398">
    <property type="entry name" value="TIF_eIF4e-like"/>
</dbReference>
<evidence type="ECO:0000313" key="2">
    <source>
        <dbReference type="Proteomes" id="UP000663866"/>
    </source>
</evidence>